<keyword evidence="4 10" id="KW-0862">Zinc</keyword>
<evidence type="ECO:0000256" key="12">
    <source>
        <dbReference type="SAM" id="MobiDB-lite"/>
    </source>
</evidence>
<evidence type="ECO:0000256" key="1">
    <source>
        <dbReference type="ARBA" id="ARBA00004123"/>
    </source>
</evidence>
<dbReference type="PROSITE" id="PS50071">
    <property type="entry name" value="HOMEOBOX_2"/>
    <property type="match status" value="1"/>
</dbReference>
<dbReference type="WBParaSite" id="SVE_0240300.1">
    <property type="protein sequence ID" value="SVE_0240300.1"/>
    <property type="gene ID" value="SVE_0240300"/>
</dbReference>
<dbReference type="SUPFAM" id="SSF46689">
    <property type="entry name" value="Homeodomain-like"/>
    <property type="match status" value="1"/>
</dbReference>
<keyword evidence="5 10" id="KW-0440">LIM domain</keyword>
<feature type="DNA-binding region" description="Homeobox" evidence="9">
    <location>
        <begin position="274"/>
        <end position="333"/>
    </location>
</feature>
<dbReference type="GO" id="GO:0045944">
    <property type="term" value="P:positive regulation of transcription by RNA polymerase II"/>
    <property type="evidence" value="ECO:0007669"/>
    <property type="project" value="UniProtKB-ARBA"/>
</dbReference>
<keyword evidence="2 10" id="KW-0479">Metal-binding</keyword>
<dbReference type="FunFam" id="1.10.10.60:FF:000027">
    <property type="entry name" value="LIM/homeobox protein Lhx9"/>
    <property type="match status" value="1"/>
</dbReference>
<dbReference type="Gene3D" id="1.10.10.60">
    <property type="entry name" value="Homeodomain-like"/>
    <property type="match status" value="1"/>
</dbReference>
<evidence type="ECO:0000259" key="14">
    <source>
        <dbReference type="PROSITE" id="PS50071"/>
    </source>
</evidence>
<feature type="compositionally biased region" description="Basic residues" evidence="12">
    <location>
        <begin position="327"/>
        <end position="338"/>
    </location>
</feature>
<dbReference type="GO" id="GO:0046872">
    <property type="term" value="F:metal ion binding"/>
    <property type="evidence" value="ECO:0007669"/>
    <property type="project" value="UniProtKB-KW"/>
</dbReference>
<reference evidence="15" key="1">
    <citation type="submission" date="2014-07" db="EMBL/GenBank/DDBJ databases">
        <authorList>
            <person name="Martin A.A"/>
            <person name="De Silva N."/>
        </authorList>
    </citation>
    <scope>NUCLEOTIDE SEQUENCE</scope>
</reference>
<feature type="compositionally biased region" description="Polar residues" evidence="12">
    <location>
        <begin position="342"/>
        <end position="360"/>
    </location>
</feature>
<sequence>MEIQHQLHYPLYSNLLPTGQYSHYTNNQIENSTIYSDILSNPVTMVGTGNLPSLTVNSNQEFPNHLIQTPLSNENFFNTSSISLPNGGENTSSTLLSTETYQPLAKIDNSNNSILNTSTSISSPNSTCDSNSNSSNHQNGPNTCAGCSGILKEKFIFSMNNQFWHSQCLRCEICSGVLEQNPSCYMKDRKIYCKSCYDSKFYAKCSSCKRAIQSTDWVRKAQENVYHLACFSCEQCKRQLSTGEEFGLQNDKLLCKQHYMELFDGDGNSNKTKTKRVRTTFADEQISVLQAHFQLDSNPDGADLEKIANMTGLSKRVTQVWFQNSRARQKKYQGHKKGGNGTTNCISTSDELNSSPSLNRPESLRSHTLSTTSGRSSPRSVSSPKTYRDDVMECNNNGQDASFSNQNMSLNTVNNMDDRNNLISTSFNMDCD</sequence>
<reference evidence="16" key="2">
    <citation type="submission" date="2015-08" db="UniProtKB">
        <authorList>
            <consortium name="WormBaseParasite"/>
        </authorList>
    </citation>
    <scope>IDENTIFICATION</scope>
</reference>
<proteinExistence type="predicted"/>
<dbReference type="Proteomes" id="UP000035680">
    <property type="component" value="Unassembled WGS sequence"/>
</dbReference>
<dbReference type="SUPFAM" id="SSF57716">
    <property type="entry name" value="Glucocorticoid receptor-like (DNA-binding domain)"/>
    <property type="match status" value="2"/>
</dbReference>
<comment type="subcellular location">
    <subcellularLocation>
        <location evidence="1 9 11">Nucleus</location>
    </subcellularLocation>
</comment>
<evidence type="ECO:0000256" key="9">
    <source>
        <dbReference type="PROSITE-ProRule" id="PRU00108"/>
    </source>
</evidence>
<accession>A0A0K0F0T6</accession>
<feature type="compositionally biased region" description="Low complexity" evidence="12">
    <location>
        <begin position="370"/>
        <end position="384"/>
    </location>
</feature>
<dbReference type="PROSITE" id="PS50023">
    <property type="entry name" value="LIM_DOMAIN_2"/>
    <property type="match status" value="2"/>
</dbReference>
<dbReference type="AlphaFoldDB" id="A0A0K0F0T6"/>
<dbReference type="SMART" id="SM00389">
    <property type="entry name" value="HOX"/>
    <property type="match status" value="1"/>
</dbReference>
<evidence type="ECO:0000313" key="15">
    <source>
        <dbReference type="Proteomes" id="UP000035680"/>
    </source>
</evidence>
<dbReference type="Pfam" id="PF00046">
    <property type="entry name" value="Homeodomain"/>
    <property type="match status" value="1"/>
</dbReference>
<dbReference type="CDD" id="cd09379">
    <property type="entry name" value="LIM2_AWH"/>
    <property type="match status" value="1"/>
</dbReference>
<feature type="compositionally biased region" description="Polar residues" evidence="12">
    <location>
        <begin position="394"/>
        <end position="405"/>
    </location>
</feature>
<evidence type="ECO:0000256" key="6">
    <source>
        <dbReference type="ARBA" id="ARBA00023125"/>
    </source>
</evidence>
<dbReference type="SMART" id="SM00132">
    <property type="entry name" value="LIM"/>
    <property type="match status" value="2"/>
</dbReference>
<evidence type="ECO:0000256" key="10">
    <source>
        <dbReference type="PROSITE-ProRule" id="PRU00125"/>
    </source>
</evidence>
<evidence type="ECO:0000256" key="4">
    <source>
        <dbReference type="ARBA" id="ARBA00022833"/>
    </source>
</evidence>
<evidence type="ECO:0000256" key="11">
    <source>
        <dbReference type="RuleBase" id="RU000682"/>
    </source>
</evidence>
<name>A0A0K0F0T6_STRVS</name>
<dbReference type="GO" id="GO:0005634">
    <property type="term" value="C:nucleus"/>
    <property type="evidence" value="ECO:0007669"/>
    <property type="project" value="UniProtKB-SubCell"/>
</dbReference>
<evidence type="ECO:0000256" key="2">
    <source>
        <dbReference type="ARBA" id="ARBA00022723"/>
    </source>
</evidence>
<evidence type="ECO:0000259" key="13">
    <source>
        <dbReference type="PROSITE" id="PS50023"/>
    </source>
</evidence>
<dbReference type="GO" id="GO:0030182">
    <property type="term" value="P:neuron differentiation"/>
    <property type="evidence" value="ECO:0007669"/>
    <property type="project" value="TreeGrafter"/>
</dbReference>
<dbReference type="InterPro" id="IPR050453">
    <property type="entry name" value="LIM_Homeobox_TF"/>
</dbReference>
<feature type="domain" description="Homeobox" evidence="14">
    <location>
        <begin position="272"/>
        <end position="332"/>
    </location>
</feature>
<keyword evidence="6 9" id="KW-0238">DNA-binding</keyword>
<keyword evidence="7 9" id="KW-0371">Homeobox</keyword>
<evidence type="ECO:0000256" key="3">
    <source>
        <dbReference type="ARBA" id="ARBA00022737"/>
    </source>
</evidence>
<keyword evidence="3" id="KW-0677">Repeat</keyword>
<dbReference type="PROSITE" id="PS00478">
    <property type="entry name" value="LIM_DOMAIN_1"/>
    <property type="match status" value="1"/>
</dbReference>
<dbReference type="InterPro" id="IPR001781">
    <property type="entry name" value="Znf_LIM"/>
</dbReference>
<organism evidence="15 16">
    <name type="scientific">Strongyloides venezuelensis</name>
    <name type="common">Threadworm</name>
    <dbReference type="NCBI Taxonomy" id="75913"/>
    <lineage>
        <taxon>Eukaryota</taxon>
        <taxon>Metazoa</taxon>
        <taxon>Ecdysozoa</taxon>
        <taxon>Nematoda</taxon>
        <taxon>Chromadorea</taxon>
        <taxon>Rhabditida</taxon>
        <taxon>Tylenchina</taxon>
        <taxon>Panagrolaimomorpha</taxon>
        <taxon>Strongyloidoidea</taxon>
        <taxon>Strongyloididae</taxon>
        <taxon>Strongyloides</taxon>
    </lineage>
</organism>
<dbReference type="InterPro" id="IPR009057">
    <property type="entry name" value="Homeodomain-like_sf"/>
</dbReference>
<evidence type="ECO:0000313" key="16">
    <source>
        <dbReference type="WBParaSite" id="SVE_0240300.1"/>
    </source>
</evidence>
<feature type="domain" description="LIM zinc-binding" evidence="13">
    <location>
        <begin position="203"/>
        <end position="265"/>
    </location>
</feature>
<protein>
    <submittedName>
        <fullName evidence="16">LIM/homeobox protein Awh (inferred by orthology to a D. melanogaster protein)</fullName>
    </submittedName>
</protein>
<dbReference type="GO" id="GO:0045664">
    <property type="term" value="P:regulation of neuron differentiation"/>
    <property type="evidence" value="ECO:0007669"/>
    <property type="project" value="UniProtKB-ARBA"/>
</dbReference>
<dbReference type="Gene3D" id="2.10.110.10">
    <property type="entry name" value="Cysteine Rich Protein"/>
    <property type="match status" value="2"/>
</dbReference>
<evidence type="ECO:0000256" key="5">
    <source>
        <dbReference type="ARBA" id="ARBA00023038"/>
    </source>
</evidence>
<feature type="domain" description="LIM zinc-binding" evidence="13">
    <location>
        <begin position="142"/>
        <end position="202"/>
    </location>
</feature>
<feature type="region of interest" description="Disordered" evidence="12">
    <location>
        <begin position="326"/>
        <end position="405"/>
    </location>
</feature>
<dbReference type="Pfam" id="PF00412">
    <property type="entry name" value="LIM"/>
    <property type="match status" value="2"/>
</dbReference>
<dbReference type="CDD" id="cd00086">
    <property type="entry name" value="homeodomain"/>
    <property type="match status" value="1"/>
</dbReference>
<dbReference type="InterPro" id="IPR001356">
    <property type="entry name" value="HD"/>
</dbReference>
<keyword evidence="15" id="KW-1185">Reference proteome</keyword>
<dbReference type="PANTHER" id="PTHR24208:SF127">
    <property type="entry name" value="LIM_HOMEOBOX PROTEIN AWH"/>
    <property type="match status" value="1"/>
</dbReference>
<dbReference type="PANTHER" id="PTHR24208">
    <property type="entry name" value="LIM/HOMEOBOX PROTEIN LHX"/>
    <property type="match status" value="1"/>
</dbReference>
<dbReference type="GO" id="GO:0000981">
    <property type="term" value="F:DNA-binding transcription factor activity, RNA polymerase II-specific"/>
    <property type="evidence" value="ECO:0007669"/>
    <property type="project" value="UniProtKB-ARBA"/>
</dbReference>
<dbReference type="STRING" id="75913.A0A0K0F0T6"/>
<evidence type="ECO:0000256" key="8">
    <source>
        <dbReference type="ARBA" id="ARBA00023242"/>
    </source>
</evidence>
<dbReference type="GO" id="GO:0000977">
    <property type="term" value="F:RNA polymerase II transcription regulatory region sequence-specific DNA binding"/>
    <property type="evidence" value="ECO:0007669"/>
    <property type="project" value="TreeGrafter"/>
</dbReference>
<keyword evidence="8 9" id="KW-0539">Nucleus</keyword>
<evidence type="ECO:0000256" key="7">
    <source>
        <dbReference type="ARBA" id="ARBA00023155"/>
    </source>
</evidence>